<dbReference type="RefSeq" id="WP_025003895.1">
    <property type="nucleotide sequence ID" value="NZ_JRFA01000025.1"/>
</dbReference>
<keyword evidence="5" id="KW-1185">Reference proteome</keyword>
<name>A0A0A2E670_9PORP</name>
<reference evidence="4 6" key="2">
    <citation type="submission" date="2018-06" db="EMBL/GenBank/DDBJ databases">
        <authorList>
            <consortium name="Pathogen Informatics"/>
            <person name="Doyle S."/>
        </authorList>
    </citation>
    <scope>NUCLEOTIDE SEQUENCE [LARGE SCALE GENOMIC DNA]</scope>
    <source>
        <strain evidence="4 6">NCTC11632</strain>
    </source>
</reference>
<reference evidence="3 5" key="1">
    <citation type="submission" date="2014-09" db="EMBL/GenBank/DDBJ databases">
        <title>Draft Genome Sequence of Porphyromonas macacae COT-192_OH2859.</title>
        <authorList>
            <person name="Wallis C."/>
            <person name="Deusch O."/>
            <person name="O'Flynn C."/>
            <person name="Davis I."/>
            <person name="Horsfall A."/>
            <person name="Kirkwood N."/>
            <person name="Harris S."/>
            <person name="Eisen J.A."/>
            <person name="Coil D.A."/>
            <person name="Darling A.E."/>
            <person name="Jospin G."/>
            <person name="Alexiev A."/>
        </authorList>
    </citation>
    <scope>NUCLEOTIDE SEQUENCE [LARGE SCALE GENOMIC DNA]</scope>
    <source>
        <strain evidence="5">COT-192 OH2859</strain>
        <strain evidence="3">COT-192_OH2859</strain>
    </source>
</reference>
<evidence type="ECO:0000259" key="2">
    <source>
        <dbReference type="Pfam" id="PF18175"/>
    </source>
</evidence>
<evidence type="ECO:0000259" key="1">
    <source>
        <dbReference type="Pfam" id="PF18174"/>
    </source>
</evidence>
<dbReference type="EMBL" id="JRFA01000025">
    <property type="protein sequence ID" value="KGN72925.1"/>
    <property type="molecule type" value="Genomic_DNA"/>
</dbReference>
<dbReference type="Proteomes" id="UP000254156">
    <property type="component" value="Unassembled WGS sequence"/>
</dbReference>
<feature type="domain" description="CCDC81-like prokaryotic HU" evidence="1">
    <location>
        <begin position="3"/>
        <end position="60"/>
    </location>
</feature>
<dbReference type="InterPro" id="IPR041268">
    <property type="entry name" value="HU-CCDC81_bac_2"/>
</dbReference>
<dbReference type="EMBL" id="UGTF01000002">
    <property type="protein sequence ID" value="SUB89382.1"/>
    <property type="molecule type" value="Genomic_DNA"/>
</dbReference>
<evidence type="ECO:0000313" key="3">
    <source>
        <dbReference type="EMBL" id="KGN72925.1"/>
    </source>
</evidence>
<dbReference type="OrthoDB" id="653949at2"/>
<dbReference type="Pfam" id="PF18174">
    <property type="entry name" value="HU-CCDC81_bac_1"/>
    <property type="match status" value="1"/>
</dbReference>
<evidence type="ECO:0000313" key="4">
    <source>
        <dbReference type="EMBL" id="SUB89382.1"/>
    </source>
</evidence>
<dbReference type="InterPro" id="IPR040495">
    <property type="entry name" value="HU-CCDC81_bac_1"/>
</dbReference>
<protein>
    <recommendedName>
        <fullName evidence="7">SPOR domain-containing protein</fullName>
    </recommendedName>
</protein>
<proteinExistence type="predicted"/>
<evidence type="ECO:0008006" key="7">
    <source>
        <dbReference type="Google" id="ProtNLM"/>
    </source>
</evidence>
<gene>
    <name evidence="3" type="ORF">HQ47_08660</name>
    <name evidence="4" type="ORF">NCTC11632_01485</name>
</gene>
<evidence type="ECO:0000313" key="6">
    <source>
        <dbReference type="Proteomes" id="UP000254156"/>
    </source>
</evidence>
<dbReference type="Proteomes" id="UP000030103">
    <property type="component" value="Unassembled WGS sequence"/>
</dbReference>
<evidence type="ECO:0000313" key="5">
    <source>
        <dbReference type="Proteomes" id="UP000030103"/>
    </source>
</evidence>
<accession>A0A0A2E670</accession>
<dbReference type="Pfam" id="PF18175">
    <property type="entry name" value="HU-CCDC81_bac_2"/>
    <property type="match status" value="1"/>
</dbReference>
<sequence>MNNRLIAHLEHTLMLNQCVVIPGFGGFVMQTIPAQFDRQKHLAYPPRQQLLFNIQLNHRDGLLEESYARTYGVSLRKARIMLDDDITAMRHDLVDKRSFSLGLLGEIKLNTGGQVLFTPSIHENSILSVAAYGLTPASMSLRQDRHSTVQQNTAQVKSLIHKPSYTPEDKFVHLSISKRFLNVAAAVILLLLSLLPINRIGSSNSQGKSSYNAGFIPTEIAAGKLWQIEKNVIAATPEEVSEAIEYLHEPVSEKTYFLVVATLKDSVKTETFYKSSISKENFPNAGILKGKSLNRVFIDSFDNATDAYTYLSHLVKEHPEFSSSWVYLSE</sequence>
<feature type="domain" description="CCDC81-like prokaryotic HU" evidence="2">
    <location>
        <begin position="61"/>
        <end position="124"/>
    </location>
</feature>
<dbReference type="STRING" id="28115.HQ47_08660"/>
<organism evidence="3 5">
    <name type="scientific">Porphyromonas macacae</name>
    <dbReference type="NCBI Taxonomy" id="28115"/>
    <lineage>
        <taxon>Bacteria</taxon>
        <taxon>Pseudomonadati</taxon>
        <taxon>Bacteroidota</taxon>
        <taxon>Bacteroidia</taxon>
        <taxon>Bacteroidales</taxon>
        <taxon>Porphyromonadaceae</taxon>
        <taxon>Porphyromonas</taxon>
    </lineage>
</organism>
<dbReference type="AlphaFoldDB" id="A0A0A2E670"/>